<organism evidence="1 2">
    <name type="scientific">Steinernema carpocapsae</name>
    <name type="common">Entomopathogenic nematode</name>
    <dbReference type="NCBI Taxonomy" id="34508"/>
    <lineage>
        <taxon>Eukaryota</taxon>
        <taxon>Metazoa</taxon>
        <taxon>Ecdysozoa</taxon>
        <taxon>Nematoda</taxon>
        <taxon>Chromadorea</taxon>
        <taxon>Rhabditida</taxon>
        <taxon>Tylenchina</taxon>
        <taxon>Panagrolaimomorpha</taxon>
        <taxon>Strongyloidoidea</taxon>
        <taxon>Steinernematidae</taxon>
        <taxon>Steinernema</taxon>
    </lineage>
</organism>
<dbReference type="Proteomes" id="UP000298663">
    <property type="component" value="Chromosome X"/>
</dbReference>
<protein>
    <submittedName>
        <fullName evidence="1">Uncharacterized protein</fullName>
    </submittedName>
</protein>
<gene>
    <name evidence="1" type="ORF">L596_003166</name>
</gene>
<name>A0A4U8UTB6_STECR</name>
<dbReference type="EMBL" id="CM016762">
    <property type="protein sequence ID" value="TMS35869.1"/>
    <property type="molecule type" value="Genomic_DNA"/>
</dbReference>
<proteinExistence type="predicted"/>
<dbReference type="EMBL" id="AZBU02000001">
    <property type="protein sequence ID" value="TMS35869.1"/>
    <property type="molecule type" value="Genomic_DNA"/>
</dbReference>
<sequence length="77" mass="8686">MFEQSGRGYQNWNQMFCQSVDTQTGLRCLVGVRKEINAKLSPESVLSRFVSVQLLQPEFKSSPDSLICTDSRDVISV</sequence>
<accession>A0A4U8UTB6</accession>
<comment type="caution">
    <text evidence="1">The sequence shown here is derived from an EMBL/GenBank/DDBJ whole genome shotgun (WGS) entry which is preliminary data.</text>
</comment>
<keyword evidence="2" id="KW-1185">Reference proteome</keyword>
<reference evidence="1 2" key="2">
    <citation type="journal article" date="2019" name="G3 (Bethesda)">
        <title>Hybrid Assembly of the Genome of the Entomopathogenic Nematode Steinernema carpocapsae Identifies the X-Chromosome.</title>
        <authorList>
            <person name="Serra L."/>
            <person name="Macchietto M."/>
            <person name="Macias-Munoz A."/>
            <person name="McGill C.J."/>
            <person name="Rodriguez I.M."/>
            <person name="Rodriguez B."/>
            <person name="Murad R."/>
            <person name="Mortazavi A."/>
        </authorList>
    </citation>
    <scope>NUCLEOTIDE SEQUENCE [LARGE SCALE GENOMIC DNA]</scope>
    <source>
        <strain evidence="1 2">ALL</strain>
    </source>
</reference>
<reference evidence="1 2" key="1">
    <citation type="journal article" date="2015" name="Genome Biol.">
        <title>Comparative genomics of Steinernema reveals deeply conserved gene regulatory networks.</title>
        <authorList>
            <person name="Dillman A.R."/>
            <person name="Macchietto M."/>
            <person name="Porter C.F."/>
            <person name="Rogers A."/>
            <person name="Williams B."/>
            <person name="Antoshechkin I."/>
            <person name="Lee M.M."/>
            <person name="Goodwin Z."/>
            <person name="Lu X."/>
            <person name="Lewis E.E."/>
            <person name="Goodrich-Blair H."/>
            <person name="Stock S.P."/>
            <person name="Adams B.J."/>
            <person name="Sternberg P.W."/>
            <person name="Mortazavi A."/>
        </authorList>
    </citation>
    <scope>NUCLEOTIDE SEQUENCE [LARGE SCALE GENOMIC DNA]</scope>
    <source>
        <strain evidence="1 2">ALL</strain>
    </source>
</reference>
<evidence type="ECO:0000313" key="1">
    <source>
        <dbReference type="EMBL" id="TMS35869.1"/>
    </source>
</evidence>
<dbReference type="AlphaFoldDB" id="A0A4U8UTB6"/>
<evidence type="ECO:0000313" key="2">
    <source>
        <dbReference type="Proteomes" id="UP000298663"/>
    </source>
</evidence>